<reference evidence="2" key="1">
    <citation type="submission" date="2011-07" db="EMBL/GenBank/DDBJ databases">
        <title>The complete genome of Cyclobacterium marinum DSM 745.</title>
        <authorList>
            <person name="Lucas S."/>
            <person name="Han J."/>
            <person name="Lapidus A."/>
            <person name="Bruce D."/>
            <person name="Goodwin L."/>
            <person name="Pitluck S."/>
            <person name="Peters L."/>
            <person name="Kyrpides N."/>
            <person name="Mavromatis K."/>
            <person name="Ivanova N."/>
            <person name="Ovchinnikova G."/>
            <person name="Chertkov O."/>
            <person name="Detter J.C."/>
            <person name="Tapia R."/>
            <person name="Han C."/>
            <person name="Land M."/>
            <person name="Hauser L."/>
            <person name="Markowitz V."/>
            <person name="Cheng J.-F."/>
            <person name="Hugenholtz P."/>
            <person name="Woyke T."/>
            <person name="Wu D."/>
            <person name="Tindall B."/>
            <person name="Schuetze A."/>
            <person name="Brambilla E."/>
            <person name="Klenk H.-P."/>
            <person name="Eisen J.A."/>
        </authorList>
    </citation>
    <scope>NUCLEOTIDE SEQUENCE [LARGE SCALE GENOMIC DNA]</scope>
    <source>
        <strain evidence="2">ATCC 25205 / DSM 745 / LMG 13164 / NCIMB 1802</strain>
    </source>
</reference>
<dbReference type="KEGG" id="cmr:Cycma_2899"/>
<keyword evidence="2" id="KW-1185">Reference proteome</keyword>
<dbReference type="eggNOG" id="COG0613">
    <property type="taxonomic scope" value="Bacteria"/>
</dbReference>
<protein>
    <recommendedName>
        <fullName evidence="3">PHP domain protein</fullName>
    </recommendedName>
</protein>
<gene>
    <name evidence="1" type="ordered locus">Cycma_2899</name>
</gene>
<dbReference type="NCBIfam" id="NF038032">
    <property type="entry name" value="CehA_McbA_metalo"/>
    <property type="match status" value="1"/>
</dbReference>
<dbReference type="AlphaFoldDB" id="G0J2Q2"/>
<dbReference type="InterPro" id="IPR016195">
    <property type="entry name" value="Pol/histidinol_Pase-like"/>
</dbReference>
<name>G0J2Q2_CYCMS</name>
<dbReference type="Gene3D" id="3.20.20.140">
    <property type="entry name" value="Metal-dependent hydrolases"/>
    <property type="match status" value="1"/>
</dbReference>
<evidence type="ECO:0008006" key="3">
    <source>
        <dbReference type="Google" id="ProtNLM"/>
    </source>
</evidence>
<dbReference type="Proteomes" id="UP000001635">
    <property type="component" value="Chromosome"/>
</dbReference>
<sequence>MTQIVMNPLPFRFKLTMHCFFMIVLSLLLGNSYGQEIIISSEMHHLRYGEQQEWSDFPKIAAGDRLEIPFALENTEGNQTLQFRQQDVKHAWQVKINGHLLGNLDRDEKDKIIYLDIPSGILTLGNNRLQIEQMDKIPDDIRIGQIKLINQSRPDVLSEASLHIELYDKTSGNLLPARITVTNPEGALQTVGVSSSETLAVRPGIVYTGNGIATFGIPSGKYSIYANRGIEYGVDSLQLAIKPGDKIHKKLYIKHEVPIEGWISSDTHIHTFTHSGHGDASMQERSITIAGEGIELPIITDHNKHIDMDSTAKAMQVATYFTSVIGNEVTTHFGHFNVFSIRKNTPVPEVDVENWDGLLQNMQKAVGKGVIVLNHARDVHGGFRPFDQKRHIGDAGINLEGWKIPANAMEVVNSGAHQTDLMQLYKDWFGLLNRGYAITPIGASDSHDVSRYLVGQARTYIRSQSNDARSIDVKEAIQNIRQGKVMVNFGLMAEMIVDNKYGPGDLVPNTGEINVSVRVLGPNWLDADTVSLYANGIKIREAVISKDDESGTGVKWNGTWTLPKPAHDVFLVAIATGPGKALPFWQIAKPYQPDSPLWEPKVMGSSGAVWVDVKGDGTPTSAYAYAQQLWKDAAGKVERLIENLKPYDEAVAIQAASILMEEGLLDKLMKDNKPLEQASPDTKTGFHKFYAAWLLIGAD</sequence>
<dbReference type="EMBL" id="CP002955">
    <property type="protein sequence ID" value="AEL26635.1"/>
    <property type="molecule type" value="Genomic_DNA"/>
</dbReference>
<dbReference type="RefSeq" id="WP_014020926.1">
    <property type="nucleotide sequence ID" value="NC_015914.1"/>
</dbReference>
<evidence type="ECO:0000313" key="1">
    <source>
        <dbReference type="EMBL" id="AEL26635.1"/>
    </source>
</evidence>
<dbReference type="HOGENOM" id="CLU_016606_0_0_10"/>
<evidence type="ECO:0000313" key="2">
    <source>
        <dbReference type="Proteomes" id="UP000001635"/>
    </source>
</evidence>
<dbReference type="STRING" id="880070.Cycma_2899"/>
<proteinExistence type="predicted"/>
<accession>G0J2Q2</accession>
<organism evidence="1 2">
    <name type="scientific">Cyclobacterium marinum (strain ATCC 25205 / DSM 745 / LMG 13164 / NCIMB 1802)</name>
    <name type="common">Flectobacillus marinus</name>
    <dbReference type="NCBI Taxonomy" id="880070"/>
    <lineage>
        <taxon>Bacteria</taxon>
        <taxon>Pseudomonadati</taxon>
        <taxon>Bacteroidota</taxon>
        <taxon>Cytophagia</taxon>
        <taxon>Cytophagales</taxon>
        <taxon>Cyclobacteriaceae</taxon>
        <taxon>Cyclobacterium</taxon>
    </lineage>
</organism>
<dbReference type="OrthoDB" id="9804333at2"/>
<dbReference type="SUPFAM" id="SSF89550">
    <property type="entry name" value="PHP domain-like"/>
    <property type="match status" value="1"/>
</dbReference>